<evidence type="ECO:0000256" key="1">
    <source>
        <dbReference type="SAM" id="Phobius"/>
    </source>
</evidence>
<dbReference type="EMBL" id="LOSH02000001">
    <property type="protein sequence ID" value="PNM78301.1"/>
    <property type="molecule type" value="Genomic_DNA"/>
</dbReference>
<feature type="transmembrane region" description="Helical" evidence="1">
    <location>
        <begin position="104"/>
        <end position="126"/>
    </location>
</feature>
<evidence type="ECO:0000313" key="2">
    <source>
        <dbReference type="EMBL" id="HAS8539219.1"/>
    </source>
</evidence>
<reference evidence="2" key="3">
    <citation type="submission" date="2019-01" db="EMBL/GenBank/DDBJ databases">
        <authorList>
            <consortium name="NCBI Pathogen Detection Project"/>
        </authorList>
    </citation>
    <scope>NUCLEOTIDE SEQUENCE</scope>
    <source>
        <strain evidence="2">BCW_3452</strain>
    </source>
</reference>
<evidence type="ECO:0000313" key="3">
    <source>
        <dbReference type="EMBL" id="PNM78301.1"/>
    </source>
</evidence>
<dbReference type="InterPro" id="IPR009707">
    <property type="entry name" value="GlpM/YdgC"/>
</dbReference>
<comment type="caution">
    <text evidence="2">The sequence shown here is derived from an EMBL/GenBank/DDBJ whole genome shotgun (WGS) entry which is preliminary data.</text>
</comment>
<dbReference type="EMBL" id="DACRBY010000005">
    <property type="protein sequence ID" value="HAS8539219.1"/>
    <property type="molecule type" value="Genomic_DNA"/>
</dbReference>
<organism evidence="2">
    <name type="scientific">Vibrio vulnificus</name>
    <dbReference type="NCBI Taxonomy" id="672"/>
    <lineage>
        <taxon>Bacteria</taxon>
        <taxon>Pseudomonadati</taxon>
        <taxon>Pseudomonadota</taxon>
        <taxon>Gammaproteobacteria</taxon>
        <taxon>Vibrionales</taxon>
        <taxon>Vibrionaceae</taxon>
        <taxon>Vibrio</taxon>
    </lineage>
</organism>
<dbReference type="OrthoDB" id="6053681at2"/>
<accession>A0A1W6MCE1</accession>
<keyword evidence="4" id="KW-1185">Reference proteome</keyword>
<sequence>MRLIFYDLTNQDQKGKASVISLFLKSLLGAAAVVIIALLSKSKNFYIAGLVPLFPTFALIAHFIVGSERSMEDLRQTALFGLWSLLPYAAYLAAVYYFSYRFSLVTTLSAATVIWLMAASLLIVAWTKVMISV</sequence>
<dbReference type="Proteomes" id="UP000054370">
    <property type="component" value="Unassembled WGS sequence"/>
</dbReference>
<name>A0A1W6MCE1_VIBVL</name>
<feature type="transmembrane region" description="Helical" evidence="1">
    <location>
        <begin position="45"/>
        <end position="65"/>
    </location>
</feature>
<evidence type="ECO:0000313" key="4">
    <source>
        <dbReference type="Proteomes" id="UP000054370"/>
    </source>
</evidence>
<gene>
    <name evidence="3" type="ORF">AL548_006965</name>
    <name evidence="2" type="ORF">I7730_05395</name>
</gene>
<dbReference type="Pfam" id="PF06942">
    <property type="entry name" value="GlpM"/>
    <property type="match status" value="1"/>
</dbReference>
<proteinExistence type="predicted"/>
<keyword evidence="1" id="KW-0472">Membrane</keyword>
<feature type="transmembrane region" description="Helical" evidence="1">
    <location>
        <begin position="77"/>
        <end position="98"/>
    </location>
</feature>
<keyword evidence="1" id="KW-0812">Transmembrane</keyword>
<keyword evidence="1" id="KW-1133">Transmembrane helix</keyword>
<reference evidence="3 4" key="1">
    <citation type="submission" date="2017-12" db="EMBL/GenBank/DDBJ databases">
        <title>FDA dAtabase for Regulatory Grade micrObial Sequences (FDA-ARGOS): Supporting development and validation of Infectious Disease Dx tests.</title>
        <authorList>
            <person name="Hoffmann M."/>
            <person name="Allard M."/>
            <person name="Evans P."/>
            <person name="Brown E."/>
            <person name="Tallon L.J."/>
            <person name="Sadzewicz L."/>
            <person name="Sengamalay N."/>
            <person name="Ott S."/>
            <person name="Godinez A."/>
            <person name="Nagaraj S."/>
            <person name="Vavikolanu K."/>
            <person name="Aluvathingal J."/>
            <person name="Nadendla S."/>
            <person name="Hobson J."/>
            <person name="Sichtig H."/>
        </authorList>
    </citation>
    <scope>NUCLEOTIDE SEQUENCE [LARGE SCALE GENOMIC DNA]</scope>
    <source>
        <strain evidence="4">ATCC 29307</strain>
        <strain evidence="3">FDAARGOS_118</strain>
    </source>
</reference>
<dbReference type="Proteomes" id="UP000863257">
    <property type="component" value="Unassembled WGS sequence"/>
</dbReference>
<protein>
    <submittedName>
        <fullName evidence="2">GlpM family protein</fullName>
    </submittedName>
</protein>
<feature type="transmembrane region" description="Helical" evidence="1">
    <location>
        <begin position="20"/>
        <end position="39"/>
    </location>
</feature>
<reference evidence="2" key="2">
    <citation type="journal article" date="2018" name="Genome Biol.">
        <title>SKESA: strategic k-mer extension for scrupulous assemblies.</title>
        <authorList>
            <person name="Souvorov A."/>
            <person name="Agarwala R."/>
            <person name="Lipman D.J."/>
        </authorList>
    </citation>
    <scope>NUCLEOTIDE SEQUENCE</scope>
    <source>
        <strain evidence="2">BCW_3452</strain>
    </source>
</reference>
<dbReference type="AlphaFoldDB" id="A0A1W6MCE1"/>